<evidence type="ECO:0000313" key="2">
    <source>
        <dbReference type="Proteomes" id="UP000235778"/>
    </source>
</evidence>
<protein>
    <recommendedName>
        <fullName evidence="3">DUF4156 domain-containing protein</fullName>
    </recommendedName>
</protein>
<dbReference type="InterPro" id="IPR025294">
    <property type="entry name" value="DUF4156"/>
</dbReference>
<dbReference type="Pfam" id="PF13698">
    <property type="entry name" value="DUF4156"/>
    <property type="match status" value="1"/>
</dbReference>
<comment type="caution">
    <text evidence="1">The sequence shown here is derived from an EMBL/GenBank/DDBJ whole genome shotgun (WGS) entry which is preliminary data.</text>
</comment>
<name>A0A1B9QAC4_9VIBR</name>
<gene>
    <name evidence="1" type="ORF">BCV30_07690</name>
</gene>
<accession>A0A1B9QAC4</accession>
<dbReference type="AlphaFoldDB" id="A0A1B9QAC4"/>
<dbReference type="EMBL" id="MCSI01000117">
    <property type="protein sequence ID" value="PME64573.1"/>
    <property type="molecule type" value="Genomic_DNA"/>
</dbReference>
<dbReference type="Proteomes" id="UP000235778">
    <property type="component" value="Unassembled WGS sequence"/>
</dbReference>
<dbReference type="RefSeq" id="WP_017107226.1">
    <property type="nucleotide sequence ID" value="NZ_MAKA01000160.1"/>
</dbReference>
<organism evidence="1 2">
    <name type="scientific">Vibrio lentus</name>
    <dbReference type="NCBI Taxonomy" id="136468"/>
    <lineage>
        <taxon>Bacteria</taxon>
        <taxon>Pseudomonadati</taxon>
        <taxon>Pseudomonadota</taxon>
        <taxon>Gammaproteobacteria</taxon>
        <taxon>Vibrionales</taxon>
        <taxon>Vibrionaceae</taxon>
        <taxon>Vibrio</taxon>
    </lineage>
</organism>
<sequence length="114" mass="12611">MKKEFVALAMTGMLLGCTTPTTVPHSEADQVQMDYHGLIDISKCAYKGEVTGSEGHWYSYLFFPNDTLIQGAMNELKFNAIELGADTVIFTLPQDFSTSVTMLGTAYLCKKENK</sequence>
<reference evidence="2" key="1">
    <citation type="submission" date="2016-07" db="EMBL/GenBank/DDBJ databases">
        <title>Nontailed viruses are major unrecognized killers of bacteria in the ocean.</title>
        <authorList>
            <person name="Kauffman K."/>
            <person name="Hussain F."/>
            <person name="Yang J."/>
            <person name="Arevalo P."/>
            <person name="Brown J."/>
            <person name="Cutler M."/>
            <person name="Kelly L."/>
            <person name="Polz M.F."/>
        </authorList>
    </citation>
    <scope>NUCLEOTIDE SEQUENCE [LARGE SCALE GENOMIC DNA]</scope>
    <source>
        <strain evidence="2">10N.286.55.C1</strain>
    </source>
</reference>
<evidence type="ECO:0000313" key="1">
    <source>
        <dbReference type="EMBL" id="PME64573.1"/>
    </source>
</evidence>
<evidence type="ECO:0008006" key="3">
    <source>
        <dbReference type="Google" id="ProtNLM"/>
    </source>
</evidence>
<proteinExistence type="predicted"/>
<dbReference type="PROSITE" id="PS51257">
    <property type="entry name" value="PROKAR_LIPOPROTEIN"/>
    <property type="match status" value="1"/>
</dbReference>